<feature type="domain" description="Transposase IS204/IS1001/IS1096/IS1165 DDE" evidence="1">
    <location>
        <begin position="79"/>
        <end position="167"/>
    </location>
</feature>
<dbReference type="AlphaFoldDB" id="A0A239K7U9"/>
<proteinExistence type="predicted"/>
<dbReference type="Proteomes" id="UP000198356">
    <property type="component" value="Unassembled WGS sequence"/>
</dbReference>
<keyword evidence="3" id="KW-1185">Reference proteome</keyword>
<name>A0A239K7U9_9BACT</name>
<dbReference type="NCBIfam" id="NF033550">
    <property type="entry name" value="transpos_ISL3"/>
    <property type="match status" value="1"/>
</dbReference>
<evidence type="ECO:0000313" key="2">
    <source>
        <dbReference type="EMBL" id="SNT13234.1"/>
    </source>
</evidence>
<evidence type="ECO:0000259" key="1">
    <source>
        <dbReference type="Pfam" id="PF01610"/>
    </source>
</evidence>
<dbReference type="EMBL" id="FZOU01000004">
    <property type="protein sequence ID" value="SNT13234.1"/>
    <property type="molecule type" value="Genomic_DNA"/>
</dbReference>
<protein>
    <submittedName>
        <fullName evidence="2">Transposase</fullName>
    </submittedName>
</protein>
<dbReference type="InterPro" id="IPR047951">
    <property type="entry name" value="Transpos_ISL3"/>
</dbReference>
<dbReference type="PANTHER" id="PTHR33498:SF1">
    <property type="entry name" value="TRANSPOSASE FOR INSERTION SEQUENCE ELEMENT IS1557"/>
    <property type="match status" value="1"/>
</dbReference>
<sequence>MEPACPRKVFTEPLPGTVVRYGRKSCRSGEALHWLTLALGGRAGARLAQRLGLLASRSTLLRELHHHRPAPLGQAPRVLGIDDWAWRKGHRYGTILCDLETRKVVDLLPDRDANTVAAWLQQHPGTEIVSRDRGGIYAEAARRAAPRAVQVADRWHLLRNLSEALRHALAPHHHLFAQAAMACRPGEPDPIPAPIAPWSQRELLVQQANRQRRYERWEQVRELSLKTGESDQELARQLGIDHRTVKKFRTAELYPEAKPRVRESMVDDYASYLDQRLSEGCRSSMTLWRELRERGFRGQVNGVRYWLRQRRSYRTRAASPPQRPALRASPRQIVWFILKATPAAKDLLQEVYRKAPEIGRVAELATSFFRIFRERSLEALPAWLEAAQATALAGFAAGLERDIDAVREALRLPWSQGHVEGQVHRLKLIKRQMYGRAGFDLLRLRVVQQG</sequence>
<dbReference type="PANTHER" id="PTHR33498">
    <property type="entry name" value="TRANSPOSASE FOR INSERTION SEQUENCE ELEMENT IS1557"/>
    <property type="match status" value="1"/>
</dbReference>
<dbReference type="Pfam" id="PF01610">
    <property type="entry name" value="DDE_Tnp_ISL3"/>
    <property type="match status" value="2"/>
</dbReference>
<dbReference type="InterPro" id="IPR002560">
    <property type="entry name" value="Transposase_DDE"/>
</dbReference>
<reference evidence="2 3" key="1">
    <citation type="submission" date="2017-06" db="EMBL/GenBank/DDBJ databases">
        <authorList>
            <person name="Kim H.J."/>
            <person name="Triplett B.A."/>
        </authorList>
    </citation>
    <scope>NUCLEOTIDE SEQUENCE [LARGE SCALE GENOMIC DNA]</scope>
    <source>
        <strain evidence="2 3">DSM 18704</strain>
    </source>
</reference>
<evidence type="ECO:0000313" key="3">
    <source>
        <dbReference type="Proteomes" id="UP000198356"/>
    </source>
</evidence>
<feature type="domain" description="Transposase IS204/IS1001/IS1096/IS1165 DDE" evidence="1">
    <location>
        <begin position="340"/>
        <end position="446"/>
    </location>
</feature>
<gene>
    <name evidence="2" type="ORF">SAMN05421770_104307</name>
</gene>
<organism evidence="2 3">
    <name type="scientific">Granulicella rosea</name>
    <dbReference type="NCBI Taxonomy" id="474952"/>
    <lineage>
        <taxon>Bacteria</taxon>
        <taxon>Pseudomonadati</taxon>
        <taxon>Acidobacteriota</taxon>
        <taxon>Terriglobia</taxon>
        <taxon>Terriglobales</taxon>
        <taxon>Acidobacteriaceae</taxon>
        <taxon>Granulicella</taxon>
    </lineage>
</organism>
<accession>A0A239K7U9</accession>